<dbReference type="SUPFAM" id="SSF51735">
    <property type="entry name" value="NAD(P)-binding Rossmann-fold domains"/>
    <property type="match status" value="1"/>
</dbReference>
<proteinExistence type="predicted"/>
<dbReference type="InterPro" id="IPR036291">
    <property type="entry name" value="NAD(P)-bd_dom_sf"/>
</dbReference>
<comment type="caution">
    <text evidence="1">The sequence shown here is derived from an EMBL/GenBank/DDBJ whole genome shotgun (WGS) entry which is preliminary data.</text>
</comment>
<name>X1LAJ3_9ZZZZ</name>
<protein>
    <submittedName>
        <fullName evidence="1">Uncharacterized protein</fullName>
    </submittedName>
</protein>
<reference evidence="1" key="1">
    <citation type="journal article" date="2014" name="Front. Microbiol.">
        <title>High frequency of phylogenetically diverse reductive dehalogenase-homologous genes in deep subseafloor sedimentary metagenomes.</title>
        <authorList>
            <person name="Kawai M."/>
            <person name="Futagami T."/>
            <person name="Toyoda A."/>
            <person name="Takaki Y."/>
            <person name="Nishi S."/>
            <person name="Hori S."/>
            <person name="Arai W."/>
            <person name="Tsubouchi T."/>
            <person name="Morono Y."/>
            <person name="Uchiyama I."/>
            <person name="Ito T."/>
            <person name="Fujiyama A."/>
            <person name="Inagaki F."/>
            <person name="Takami H."/>
        </authorList>
    </citation>
    <scope>NUCLEOTIDE SEQUENCE</scope>
    <source>
        <strain evidence="1">Expedition CK06-06</strain>
    </source>
</reference>
<feature type="non-terminal residue" evidence="1">
    <location>
        <position position="1"/>
    </location>
</feature>
<gene>
    <name evidence="1" type="ORF">S03H2_71467</name>
</gene>
<evidence type="ECO:0000313" key="1">
    <source>
        <dbReference type="EMBL" id="GAH91148.1"/>
    </source>
</evidence>
<accession>X1LAJ3</accession>
<feature type="non-terminal residue" evidence="1">
    <location>
        <position position="93"/>
    </location>
</feature>
<dbReference type="EMBL" id="BARU01047841">
    <property type="protein sequence ID" value="GAH91148.1"/>
    <property type="molecule type" value="Genomic_DNA"/>
</dbReference>
<sequence>NGGTKDSITFLAIFSPSFTLDPPIKNAVGALGLRENIHKISDLKGEKVVIYGAGPVARIAAILAAKEGLNTFLVETWDKSNEEFIKNLAKEVT</sequence>
<organism evidence="1">
    <name type="scientific">marine sediment metagenome</name>
    <dbReference type="NCBI Taxonomy" id="412755"/>
    <lineage>
        <taxon>unclassified sequences</taxon>
        <taxon>metagenomes</taxon>
        <taxon>ecological metagenomes</taxon>
    </lineage>
</organism>
<dbReference type="AlphaFoldDB" id="X1LAJ3"/>